<evidence type="ECO:0000256" key="3">
    <source>
        <dbReference type="ARBA" id="ARBA00009809"/>
    </source>
</evidence>
<evidence type="ECO:0000259" key="9">
    <source>
        <dbReference type="PROSITE" id="PS50228"/>
    </source>
</evidence>
<dbReference type="GO" id="GO:0048046">
    <property type="term" value="C:apoplast"/>
    <property type="evidence" value="ECO:0007669"/>
    <property type="project" value="UniProtKB-SubCell"/>
</dbReference>
<evidence type="ECO:0000313" key="10">
    <source>
        <dbReference type="EMBL" id="ONM23194.1"/>
    </source>
</evidence>
<evidence type="ECO:0000256" key="8">
    <source>
        <dbReference type="ARBA" id="ARBA00023295"/>
    </source>
</evidence>
<accession>A0A1D6EU51</accession>
<dbReference type="AlphaFoldDB" id="A0A1D6EU51"/>
<organism evidence="10">
    <name type="scientific">Zea mays</name>
    <name type="common">Maize</name>
    <dbReference type="NCBI Taxonomy" id="4577"/>
    <lineage>
        <taxon>Eukaryota</taxon>
        <taxon>Viridiplantae</taxon>
        <taxon>Streptophyta</taxon>
        <taxon>Embryophyta</taxon>
        <taxon>Tracheophyta</taxon>
        <taxon>Spermatophyta</taxon>
        <taxon>Magnoliopsida</taxon>
        <taxon>Liliopsida</taxon>
        <taxon>Poales</taxon>
        <taxon>Poaceae</taxon>
        <taxon>PACMAD clade</taxon>
        <taxon>Panicoideae</taxon>
        <taxon>Andropogonodae</taxon>
        <taxon>Andropogoneae</taxon>
        <taxon>Tripsacinae</taxon>
        <taxon>Zea</taxon>
    </lineage>
</organism>
<keyword evidence="7" id="KW-0378">Hydrolase</keyword>
<name>A0A1D6EU51_MAIZE</name>
<keyword evidence="8" id="KW-0326">Glycosidase</keyword>
<evidence type="ECO:0000256" key="5">
    <source>
        <dbReference type="ARBA" id="ARBA00022523"/>
    </source>
</evidence>
<dbReference type="EC" id="3.2.1.23" evidence="4"/>
<dbReference type="InterPro" id="IPR043159">
    <property type="entry name" value="Lectin_gal-bd_sf"/>
</dbReference>
<sequence length="216" mass="23852">MAKEWVDTGSHTELLLELLLKQCKSVELTLLRQVVYCSWPTSLTTKGLFICPSHSPFRYHIPRPFLKSKDNLLVIFEEEMGKPDGILVQTVTRDDICLFISEHNPGQIKTWDTDGDKIKLIAEDHSRRGTLTCPPEKTIQEVVFASFGNPDGMCGNFTVGTCHTPNAKQIVEKECLGKPSCMLPVDHTVYGADINCQSTTATLGVQVRCGGGKKGA</sequence>
<evidence type="ECO:0000256" key="1">
    <source>
        <dbReference type="ARBA" id="ARBA00001412"/>
    </source>
</evidence>
<keyword evidence="5" id="KW-0052">Apoplast</keyword>
<proteinExistence type="inferred from homology"/>
<evidence type="ECO:0000256" key="6">
    <source>
        <dbReference type="ARBA" id="ARBA00022729"/>
    </source>
</evidence>
<dbReference type="GO" id="GO:0004565">
    <property type="term" value="F:beta-galactosidase activity"/>
    <property type="evidence" value="ECO:0007669"/>
    <property type="project" value="UniProtKB-EC"/>
</dbReference>
<reference evidence="10" key="1">
    <citation type="submission" date="2015-12" db="EMBL/GenBank/DDBJ databases">
        <title>Update maize B73 reference genome by single molecule sequencing technologies.</title>
        <authorList>
            <consortium name="Maize Genome Sequencing Project"/>
            <person name="Ware D."/>
        </authorList>
    </citation>
    <scope>NUCLEOTIDE SEQUENCE [LARGE SCALE GENOMIC DNA]</scope>
    <source>
        <tissue evidence="10">Seedling</tissue>
    </source>
</reference>
<comment type="subcellular location">
    <subcellularLocation>
        <location evidence="2">Secreted</location>
        <location evidence="2">Extracellular space</location>
        <location evidence="2">Apoplast</location>
    </subcellularLocation>
</comment>
<evidence type="ECO:0000256" key="4">
    <source>
        <dbReference type="ARBA" id="ARBA00012756"/>
    </source>
</evidence>
<dbReference type="FunFam" id="2.60.120.740:FF:000002">
    <property type="entry name" value="Beta-galactosidase"/>
    <property type="match status" value="1"/>
</dbReference>
<comment type="similarity">
    <text evidence="3">Belongs to the glycosyl hydrolase 35 family.</text>
</comment>
<evidence type="ECO:0000256" key="7">
    <source>
        <dbReference type="ARBA" id="ARBA00022801"/>
    </source>
</evidence>
<dbReference type="Pfam" id="PF02140">
    <property type="entry name" value="SUEL_Lectin"/>
    <property type="match status" value="1"/>
</dbReference>
<dbReference type="InterPro" id="IPR000922">
    <property type="entry name" value="Lectin_gal-bd_dom"/>
</dbReference>
<evidence type="ECO:0000256" key="2">
    <source>
        <dbReference type="ARBA" id="ARBA00004271"/>
    </source>
</evidence>
<gene>
    <name evidence="10" type="ORF">ZEAMMB73_Zm00001d006243</name>
</gene>
<protein>
    <recommendedName>
        <fullName evidence="4">beta-galactosidase</fullName>
        <ecNumber evidence="4">3.2.1.23</ecNumber>
    </recommendedName>
</protein>
<feature type="domain" description="SUEL-type lectin" evidence="9">
    <location>
        <begin position="130"/>
        <end position="210"/>
    </location>
</feature>
<keyword evidence="6" id="KW-0732">Signal</keyword>
<dbReference type="EMBL" id="CM007648">
    <property type="protein sequence ID" value="ONM23194.1"/>
    <property type="molecule type" value="Genomic_DNA"/>
</dbReference>
<dbReference type="GO" id="GO:0030246">
    <property type="term" value="F:carbohydrate binding"/>
    <property type="evidence" value="ECO:0007669"/>
    <property type="project" value="InterPro"/>
</dbReference>
<comment type="catalytic activity">
    <reaction evidence="1">
        <text>Hydrolysis of terminal non-reducing beta-D-galactose residues in beta-D-galactosides.</text>
        <dbReference type="EC" id="3.2.1.23"/>
    </reaction>
</comment>
<dbReference type="PROSITE" id="PS50228">
    <property type="entry name" value="SUEL_LECTIN"/>
    <property type="match status" value="1"/>
</dbReference>
<dbReference type="CDD" id="cd22842">
    <property type="entry name" value="Gal_Rha_Lectin_BGal"/>
    <property type="match status" value="1"/>
</dbReference>
<dbReference type="Gene3D" id="2.60.120.740">
    <property type="match status" value="1"/>
</dbReference>